<proteinExistence type="predicted"/>
<sequence>MSRRRLEEDPEDDGRVIADMSGVERPSLLGHMHRLVGTGAERKKPERKVWAELTVKQRIWMALGALKAGCAVSMIYVVFLAVVVLVLLAVWGG</sequence>
<gene>
    <name evidence="2" type="ORF">H9X80_05965</name>
</gene>
<dbReference type="EMBL" id="JACSNQ010000010">
    <property type="protein sequence ID" value="MBM6775084.1"/>
    <property type="molecule type" value="Genomic_DNA"/>
</dbReference>
<reference evidence="2 3" key="1">
    <citation type="journal article" date="2021" name="Sci. Rep.">
        <title>The distribution of antibiotic resistance genes in chicken gut microbiota commensals.</title>
        <authorList>
            <person name="Juricova H."/>
            <person name="Matiasovicova J."/>
            <person name="Kubasova T."/>
            <person name="Cejkova D."/>
            <person name="Rychlik I."/>
        </authorList>
    </citation>
    <scope>NUCLEOTIDE SEQUENCE [LARGE SCALE GENOMIC DNA]</scope>
    <source>
        <strain evidence="2 3">An794</strain>
    </source>
</reference>
<dbReference type="Proteomes" id="UP000712527">
    <property type="component" value="Unassembled WGS sequence"/>
</dbReference>
<keyword evidence="1" id="KW-0472">Membrane</keyword>
<keyword evidence="1" id="KW-1133">Transmembrane helix</keyword>
<accession>A0ABS2F3G9</accession>
<name>A0ABS2F3G9_9ACTN</name>
<dbReference type="RefSeq" id="WP_204793428.1">
    <property type="nucleotide sequence ID" value="NZ_JACSNQ010000010.1"/>
</dbReference>
<evidence type="ECO:0000313" key="2">
    <source>
        <dbReference type="EMBL" id="MBM6775084.1"/>
    </source>
</evidence>
<keyword evidence="3" id="KW-1185">Reference proteome</keyword>
<feature type="transmembrane region" description="Helical" evidence="1">
    <location>
        <begin position="68"/>
        <end position="91"/>
    </location>
</feature>
<protein>
    <submittedName>
        <fullName evidence="2">Uncharacterized protein</fullName>
    </submittedName>
</protein>
<evidence type="ECO:0000313" key="3">
    <source>
        <dbReference type="Proteomes" id="UP000712527"/>
    </source>
</evidence>
<keyword evidence="1" id="KW-0812">Transmembrane</keyword>
<evidence type="ECO:0000256" key="1">
    <source>
        <dbReference type="SAM" id="Phobius"/>
    </source>
</evidence>
<organism evidence="2 3">
    <name type="scientific">Olsenella profusa</name>
    <dbReference type="NCBI Taxonomy" id="138595"/>
    <lineage>
        <taxon>Bacteria</taxon>
        <taxon>Bacillati</taxon>
        <taxon>Actinomycetota</taxon>
        <taxon>Coriobacteriia</taxon>
        <taxon>Coriobacteriales</taxon>
        <taxon>Atopobiaceae</taxon>
        <taxon>Olsenella</taxon>
    </lineage>
</organism>
<comment type="caution">
    <text evidence="2">The sequence shown here is derived from an EMBL/GenBank/DDBJ whole genome shotgun (WGS) entry which is preliminary data.</text>
</comment>